<dbReference type="PROSITE" id="PS50109">
    <property type="entry name" value="HIS_KIN"/>
    <property type="match status" value="1"/>
</dbReference>
<evidence type="ECO:0000256" key="3">
    <source>
        <dbReference type="ARBA" id="ARBA00022553"/>
    </source>
</evidence>
<organism evidence="12 13">
    <name type="scientific">Caminibacter mediatlanticus TB-2</name>
    <dbReference type="NCBI Taxonomy" id="391592"/>
    <lineage>
        <taxon>Bacteria</taxon>
        <taxon>Pseudomonadati</taxon>
        <taxon>Campylobacterota</taxon>
        <taxon>Epsilonproteobacteria</taxon>
        <taxon>Nautiliales</taxon>
        <taxon>Nautiliaceae</taxon>
        <taxon>Caminibacter</taxon>
    </lineage>
</organism>
<evidence type="ECO:0000259" key="11">
    <source>
        <dbReference type="PROSITE" id="PS50109"/>
    </source>
</evidence>
<evidence type="ECO:0000256" key="10">
    <source>
        <dbReference type="SAM" id="Phobius"/>
    </source>
</evidence>
<dbReference type="PANTHER" id="PTHR43065:SF10">
    <property type="entry name" value="PEROXIDE STRESS-ACTIVATED HISTIDINE KINASE MAK3"/>
    <property type="match status" value="1"/>
</dbReference>
<dbReference type="EC" id="2.7.13.3" evidence="2"/>
<dbReference type="InterPro" id="IPR003594">
    <property type="entry name" value="HATPase_dom"/>
</dbReference>
<dbReference type="GO" id="GO:0000155">
    <property type="term" value="F:phosphorelay sensor kinase activity"/>
    <property type="evidence" value="ECO:0007669"/>
    <property type="project" value="InterPro"/>
</dbReference>
<gene>
    <name evidence="12" type="ORF">CMTB2_05697</name>
</gene>
<dbReference type="InterPro" id="IPR036890">
    <property type="entry name" value="HATPase_C_sf"/>
</dbReference>
<name>A0AAI9F1Q9_9BACT</name>
<feature type="transmembrane region" description="Helical" evidence="10">
    <location>
        <begin position="288"/>
        <end position="313"/>
    </location>
</feature>
<dbReference type="SMART" id="SM00062">
    <property type="entry name" value="PBPb"/>
    <property type="match status" value="1"/>
</dbReference>
<accession>A0AAI9F1Q9</accession>
<keyword evidence="4" id="KW-0808">Transferase</keyword>
<dbReference type="CDD" id="cd00082">
    <property type="entry name" value="HisKA"/>
    <property type="match status" value="1"/>
</dbReference>
<evidence type="ECO:0000313" key="12">
    <source>
        <dbReference type="EMBL" id="EDM22970.1"/>
    </source>
</evidence>
<dbReference type="SUPFAM" id="SSF55874">
    <property type="entry name" value="ATPase domain of HSP90 chaperone/DNA topoisomerase II/histidine kinase"/>
    <property type="match status" value="1"/>
</dbReference>
<dbReference type="InterPro" id="IPR001638">
    <property type="entry name" value="Solute-binding_3/MltF_N"/>
</dbReference>
<dbReference type="SUPFAM" id="SSF53850">
    <property type="entry name" value="Periplasmic binding protein-like II"/>
    <property type="match status" value="1"/>
</dbReference>
<dbReference type="InterPro" id="IPR036097">
    <property type="entry name" value="HisK_dim/P_sf"/>
</dbReference>
<evidence type="ECO:0000256" key="8">
    <source>
        <dbReference type="ARBA" id="ARBA00023012"/>
    </source>
</evidence>
<keyword evidence="10" id="KW-0812">Transmembrane</keyword>
<dbReference type="Gene3D" id="1.10.287.130">
    <property type="match status" value="1"/>
</dbReference>
<feature type="domain" description="Histidine kinase" evidence="11">
    <location>
        <begin position="574"/>
        <end position="780"/>
    </location>
</feature>
<sequence length="780" mass="92573">MKKLLVLILIFAYSFAIHYTKKEQEFLKKHPVIYFSAMDYWPVDKTGNSFHTNFIKLLNKYGKLDIQPIYYKHWYEGFDAAASGKTYGIMALSYSKKREKYFFYTPIYNYHPYYLIVLKNSPIKSFKDLKGKVVHINKKSIILEKLKNPSFKIVFSKNPYKDLASGKIDAILTFYMPPNNFVKNFRTTKVFIDKTGEEHIGISKKYPQLYSIILKAMNEIPYKEIEKIKEKYYFNPMPPVSILTPTITLKDLIKPIDIFLILFSISILFLLLYLYLTRKYLNIRFRPFLIGIFIIETVILGLIVYEIVMFNYYSKKILEIKSRSFNELFLTDKIEESIIKLDKEFYKKISHKKNEFNSLFLHSKINPDNLKVLGKTLSFYLSPKYFHPATLSKIATIKLLLNDLLKLQKAVLNNKIDISLYRANFYYVLEQLQIVKNYIKNENDKEIFFIKEKIRYQFILLIIITAIFIFINLLLFLIIKKKIYSPIKYLYSTIEKQKKGEKIEKKYFYNDEIGVTIKEFFNLQTQLNKIINELQKHKKDLEEKIKVEVEKRMHQEELLLKKSRLELMGEMIEAIAHQWKQPISVINYYIYNLKKEKNSKIKEIANNIEIQIKHMVNTLNEFKDFYNISQNKKTFCINEVIEKALNLVKDELKINNITINKIIEKDFYIEGNPNEFIHLLLIILSNAKDMFNERNLQNRLINIKAYEDKNFYYLEIEDNAGGINKKIINKIFNLNFTTKENGDGIGLYIANQIAIKHTGILYAKNSKNGARFIFRIRKKG</sequence>
<dbReference type="PANTHER" id="PTHR43065">
    <property type="entry name" value="SENSOR HISTIDINE KINASE"/>
    <property type="match status" value="1"/>
</dbReference>
<dbReference type="EMBL" id="ABCJ01000014">
    <property type="protein sequence ID" value="EDM22970.1"/>
    <property type="molecule type" value="Genomic_DNA"/>
</dbReference>
<dbReference type="RefSeq" id="WP_007475610.1">
    <property type="nucleotide sequence ID" value="NZ_ABCJ01000014.1"/>
</dbReference>
<dbReference type="InterPro" id="IPR005467">
    <property type="entry name" value="His_kinase_dom"/>
</dbReference>
<dbReference type="SMART" id="SM00387">
    <property type="entry name" value="HATPase_c"/>
    <property type="match status" value="1"/>
</dbReference>
<evidence type="ECO:0000256" key="7">
    <source>
        <dbReference type="ARBA" id="ARBA00022840"/>
    </source>
</evidence>
<dbReference type="SUPFAM" id="SSF47384">
    <property type="entry name" value="Homodimeric domain of signal transducing histidine kinase"/>
    <property type="match status" value="1"/>
</dbReference>
<keyword evidence="9" id="KW-0175">Coiled coil</keyword>
<dbReference type="InterPro" id="IPR003661">
    <property type="entry name" value="HisK_dim/P_dom"/>
</dbReference>
<keyword evidence="6" id="KW-0418">Kinase</keyword>
<keyword evidence="10" id="KW-1133">Transmembrane helix</keyword>
<dbReference type="Gene3D" id="6.10.340.10">
    <property type="match status" value="1"/>
</dbReference>
<evidence type="ECO:0000256" key="6">
    <source>
        <dbReference type="ARBA" id="ARBA00022777"/>
    </source>
</evidence>
<feature type="transmembrane region" description="Helical" evidence="10">
    <location>
        <begin position="258"/>
        <end position="276"/>
    </location>
</feature>
<keyword evidence="8" id="KW-0902">Two-component regulatory system</keyword>
<reference evidence="12 13" key="1">
    <citation type="journal article" date="2011" name="Stand. Genomic Sci.">
        <title>Draft genome sequence of Caminibacter mediatlanticus strain TB-2, an epsilonproteobacterium isolated from a deep-sea hydrothermal vent.</title>
        <authorList>
            <person name="Giovannelli D."/>
            <person name="Ferriera S."/>
            <person name="Johnson J."/>
            <person name="Kravitz S."/>
            <person name="Perez-Rodriguez I."/>
            <person name="Ricci J."/>
            <person name="O'Brien C."/>
            <person name="Voordeckers J.W."/>
            <person name="Bini E."/>
            <person name="Vetriani C."/>
        </authorList>
    </citation>
    <scope>NUCLEOTIDE SEQUENCE [LARGE SCALE GENOMIC DNA]</scope>
    <source>
        <strain evidence="12 13">TB-2</strain>
    </source>
</reference>
<dbReference type="Pfam" id="PF02518">
    <property type="entry name" value="HATPase_c"/>
    <property type="match status" value="1"/>
</dbReference>
<dbReference type="Gene3D" id="3.30.565.10">
    <property type="entry name" value="Histidine kinase-like ATPase, C-terminal domain"/>
    <property type="match status" value="1"/>
</dbReference>
<evidence type="ECO:0000256" key="1">
    <source>
        <dbReference type="ARBA" id="ARBA00000085"/>
    </source>
</evidence>
<evidence type="ECO:0000256" key="2">
    <source>
        <dbReference type="ARBA" id="ARBA00012438"/>
    </source>
</evidence>
<keyword evidence="7" id="KW-0067">ATP-binding</keyword>
<evidence type="ECO:0000256" key="4">
    <source>
        <dbReference type="ARBA" id="ARBA00022679"/>
    </source>
</evidence>
<keyword evidence="3" id="KW-0597">Phosphoprotein</keyword>
<dbReference type="AlphaFoldDB" id="A0AAI9F1Q9"/>
<feature type="transmembrane region" description="Helical" evidence="10">
    <location>
        <begin position="458"/>
        <end position="479"/>
    </location>
</feature>
<dbReference type="GO" id="GO:0005524">
    <property type="term" value="F:ATP binding"/>
    <property type="evidence" value="ECO:0007669"/>
    <property type="project" value="UniProtKB-KW"/>
</dbReference>
<evidence type="ECO:0000256" key="5">
    <source>
        <dbReference type="ARBA" id="ARBA00022741"/>
    </source>
</evidence>
<dbReference type="Gene3D" id="3.40.190.10">
    <property type="entry name" value="Periplasmic binding protein-like II"/>
    <property type="match status" value="2"/>
</dbReference>
<keyword evidence="10" id="KW-0472">Membrane</keyword>
<comment type="catalytic activity">
    <reaction evidence="1">
        <text>ATP + protein L-histidine = ADP + protein N-phospho-L-histidine.</text>
        <dbReference type="EC" id="2.7.13.3"/>
    </reaction>
</comment>
<protein>
    <recommendedName>
        <fullName evidence="2">histidine kinase</fullName>
        <ecNumber evidence="2">2.7.13.3</ecNumber>
    </recommendedName>
</protein>
<evidence type="ECO:0000256" key="9">
    <source>
        <dbReference type="SAM" id="Coils"/>
    </source>
</evidence>
<feature type="coiled-coil region" evidence="9">
    <location>
        <begin position="524"/>
        <end position="551"/>
    </location>
</feature>
<dbReference type="Proteomes" id="UP000003288">
    <property type="component" value="Unassembled WGS sequence"/>
</dbReference>
<proteinExistence type="predicted"/>
<keyword evidence="5" id="KW-0547">Nucleotide-binding</keyword>
<comment type="caution">
    <text evidence="12">The sequence shown here is derived from an EMBL/GenBank/DDBJ whole genome shotgun (WGS) entry which is preliminary data.</text>
</comment>
<evidence type="ECO:0000313" key="13">
    <source>
        <dbReference type="Proteomes" id="UP000003288"/>
    </source>
</evidence>